<evidence type="ECO:0000313" key="3">
    <source>
        <dbReference type="EMBL" id="MBB3837518.1"/>
    </source>
</evidence>
<comment type="caution">
    <text evidence="3">The sequence shown here is derived from an EMBL/GenBank/DDBJ whole genome shotgun (WGS) entry which is preliminary data.</text>
</comment>
<dbReference type="RefSeq" id="WP_183972222.1">
    <property type="nucleotide sequence ID" value="NZ_JACIBY010000002.1"/>
</dbReference>
<dbReference type="EMBL" id="JACIBY010000002">
    <property type="protein sequence ID" value="MBB3837518.1"/>
    <property type="molecule type" value="Genomic_DNA"/>
</dbReference>
<accession>A0A7W5ZIK8</accession>
<dbReference type="Proteomes" id="UP000541352">
    <property type="component" value="Unassembled WGS sequence"/>
</dbReference>
<evidence type="ECO:0000313" key="4">
    <source>
        <dbReference type="Proteomes" id="UP000541352"/>
    </source>
</evidence>
<name>A0A7W5ZIK8_9BACT</name>
<proteinExistence type="predicted"/>
<feature type="domain" description="Outer membrane protein beta-barrel" evidence="2">
    <location>
        <begin position="478"/>
        <end position="821"/>
    </location>
</feature>
<keyword evidence="4" id="KW-1185">Reference proteome</keyword>
<organism evidence="3 4">
    <name type="scientific">Runella defluvii</name>
    <dbReference type="NCBI Taxonomy" id="370973"/>
    <lineage>
        <taxon>Bacteria</taxon>
        <taxon>Pseudomonadati</taxon>
        <taxon>Bacteroidota</taxon>
        <taxon>Cytophagia</taxon>
        <taxon>Cytophagales</taxon>
        <taxon>Spirosomataceae</taxon>
        <taxon>Runella</taxon>
    </lineage>
</organism>
<sequence>MKKLLLGALMCLSALFACAQTPTRFQIQGITADTSSGPLGSATVMLLQRKDSSLVNFTRSNDKGAFVLRNVKKGDYLLKISFVGYIPFQKDIVFSDKELIDLGTLEMKAITKELFEVVVKTARAPLSIKGDTIEYNAASFKVPPGSTVEDLLRKLPGVQIDQDGNIVAQGQQVRKVTVDGKRFFGDDPKMATKNLPAEAITKVQIFNDKSEQAKVTGVDDGKKEKTVNLELKDGFKKGGFGKVTAGLGADGNNSRGARGEIKGNYNKFDDKNQFSLIGLTNNTNQTGMSWDDYQDFRGSGSFNSWNDNGDFGFGGGGGRFFVIGGDDDGGLNIPVGGGRGQGYSNNVAAGINYNYNGKKTKVNSSYYYNSTRQVLDALRSRENFLTNGSFKSQEESSQINFIGNHRLSFRYEQMIDSTNTIIFTNNSRLNGGNTSLNSLQQYFQAGNFKSNETTIKNATDVDKMETANTLIYRWKAKNKKGRNFAASGSYGYVQNDGIADQNSLNLFYSANSANDVIRRALDLTNNTNSQVNELKSSLLFVEPVSKRVFWESFINLSRRGNFVDRDAFDLAQESGRRIPVDTLSSYFKNDITYARIGSAVRYSYKGFNISGGMAVQRFGLDGKFALGQNPTSFINVNRTFVAWIPNVSVNYDLKNNRYLWSGYDVSVNQPNVRDLQPVIDNSNPLYIRQGNPDLLPSVNHSVNFGYNMFNPASFTNLGLNLFYSYNVNQIIYNQQVDPRTLVTVTTPTNISGGQSIGAWMNFGFPLKKTKSNLSVNANPNFSRNLTYINGVLNETNNDSYRFGMRLDLTPSDNFTFFANANWGVTNSRFSVNTAQNMKIINHTYGGTMNIKLPKDFFINSNLDYRIYVNNRFNLDQRLPIMNASIYKILGKAKKAELRLSVYDVFNKNLGISQFANQNFVSQEKVQTLARYGMLTFTYNMRGMNTTLKRRGGFF</sequence>
<dbReference type="SUPFAM" id="SSF56935">
    <property type="entry name" value="Porins"/>
    <property type="match status" value="1"/>
</dbReference>
<feature type="chain" id="PRO_5030618349" description="Outer membrane protein beta-barrel domain-containing protein" evidence="1">
    <location>
        <begin position="20"/>
        <end position="954"/>
    </location>
</feature>
<dbReference type="InterPro" id="IPR008969">
    <property type="entry name" value="CarboxyPept-like_regulatory"/>
</dbReference>
<dbReference type="Pfam" id="PF14905">
    <property type="entry name" value="OMP_b-brl_3"/>
    <property type="match status" value="1"/>
</dbReference>
<dbReference type="InterPro" id="IPR041700">
    <property type="entry name" value="OMP_b-brl_3"/>
</dbReference>
<dbReference type="Pfam" id="PF13620">
    <property type="entry name" value="CarboxypepD_reg"/>
    <property type="match status" value="1"/>
</dbReference>
<evidence type="ECO:0000259" key="2">
    <source>
        <dbReference type="Pfam" id="PF14905"/>
    </source>
</evidence>
<feature type="signal peptide" evidence="1">
    <location>
        <begin position="1"/>
        <end position="19"/>
    </location>
</feature>
<dbReference type="SUPFAM" id="SSF49464">
    <property type="entry name" value="Carboxypeptidase regulatory domain-like"/>
    <property type="match status" value="1"/>
</dbReference>
<evidence type="ECO:0000256" key="1">
    <source>
        <dbReference type="SAM" id="SignalP"/>
    </source>
</evidence>
<dbReference type="AlphaFoldDB" id="A0A7W5ZIK8"/>
<protein>
    <recommendedName>
        <fullName evidence="2">Outer membrane protein beta-barrel domain-containing protein</fullName>
    </recommendedName>
</protein>
<reference evidence="3 4" key="1">
    <citation type="submission" date="2020-08" db="EMBL/GenBank/DDBJ databases">
        <title>Genomic Encyclopedia of Type Strains, Phase IV (KMG-IV): sequencing the most valuable type-strain genomes for metagenomic binning, comparative biology and taxonomic classification.</title>
        <authorList>
            <person name="Goeker M."/>
        </authorList>
    </citation>
    <scope>NUCLEOTIDE SEQUENCE [LARGE SCALE GENOMIC DNA]</scope>
    <source>
        <strain evidence="3 4">DSM 17976</strain>
    </source>
</reference>
<gene>
    <name evidence="3" type="ORF">FHS57_001512</name>
</gene>
<dbReference type="PROSITE" id="PS51257">
    <property type="entry name" value="PROKAR_LIPOPROTEIN"/>
    <property type="match status" value="1"/>
</dbReference>
<keyword evidence="1" id="KW-0732">Signal</keyword>